<evidence type="ECO:0000313" key="2">
    <source>
        <dbReference type="Proteomes" id="UP000000305"/>
    </source>
</evidence>
<proteinExistence type="predicted"/>
<dbReference type="Proteomes" id="UP000000305">
    <property type="component" value="Unassembled WGS sequence"/>
</dbReference>
<dbReference type="EMBL" id="GL732589">
    <property type="protein sequence ID" value="EFX73629.1"/>
    <property type="molecule type" value="Genomic_DNA"/>
</dbReference>
<dbReference type="AlphaFoldDB" id="E9H3Z4"/>
<gene>
    <name evidence="1" type="ORF">DAPPUDRAFT_325190</name>
</gene>
<organism evidence="1 2">
    <name type="scientific">Daphnia pulex</name>
    <name type="common">Water flea</name>
    <dbReference type="NCBI Taxonomy" id="6669"/>
    <lineage>
        <taxon>Eukaryota</taxon>
        <taxon>Metazoa</taxon>
        <taxon>Ecdysozoa</taxon>
        <taxon>Arthropoda</taxon>
        <taxon>Crustacea</taxon>
        <taxon>Branchiopoda</taxon>
        <taxon>Diplostraca</taxon>
        <taxon>Cladocera</taxon>
        <taxon>Anomopoda</taxon>
        <taxon>Daphniidae</taxon>
        <taxon>Daphnia</taxon>
    </lineage>
</organism>
<dbReference type="OrthoDB" id="5956066at2759"/>
<dbReference type="KEGG" id="dpx:DAPPUDRAFT_325190"/>
<sequence length="150" mass="16947">MAAIEVYTLTKLKDVIGSSALNDETYFWGVWGGACCYSCHPTLPGNKLGLKSEKNPKCDKMIKNFHLDGLHYWLLPRCFVDKGVGSEWQTHRGLSGAITLAFDYLVGFTFGVNKLHPCKTDTFNKYTLRMSYEALRRLIDSIMDKAINNV</sequence>
<protein>
    <submittedName>
        <fullName evidence="1">Uncharacterized protein</fullName>
    </submittedName>
</protein>
<dbReference type="HOGENOM" id="CLU_1742424_0_0_1"/>
<reference evidence="1 2" key="1">
    <citation type="journal article" date="2011" name="Science">
        <title>The ecoresponsive genome of Daphnia pulex.</title>
        <authorList>
            <person name="Colbourne J.K."/>
            <person name="Pfrender M.E."/>
            <person name="Gilbert D."/>
            <person name="Thomas W.K."/>
            <person name="Tucker A."/>
            <person name="Oakley T.H."/>
            <person name="Tokishita S."/>
            <person name="Aerts A."/>
            <person name="Arnold G.J."/>
            <person name="Basu M.K."/>
            <person name="Bauer D.J."/>
            <person name="Caceres C.E."/>
            <person name="Carmel L."/>
            <person name="Casola C."/>
            <person name="Choi J.H."/>
            <person name="Detter J.C."/>
            <person name="Dong Q."/>
            <person name="Dusheyko S."/>
            <person name="Eads B.D."/>
            <person name="Frohlich T."/>
            <person name="Geiler-Samerotte K.A."/>
            <person name="Gerlach D."/>
            <person name="Hatcher P."/>
            <person name="Jogdeo S."/>
            <person name="Krijgsveld J."/>
            <person name="Kriventseva E.V."/>
            <person name="Kultz D."/>
            <person name="Laforsch C."/>
            <person name="Lindquist E."/>
            <person name="Lopez J."/>
            <person name="Manak J.R."/>
            <person name="Muller J."/>
            <person name="Pangilinan J."/>
            <person name="Patwardhan R.P."/>
            <person name="Pitluck S."/>
            <person name="Pritham E.J."/>
            <person name="Rechtsteiner A."/>
            <person name="Rho M."/>
            <person name="Rogozin I.B."/>
            <person name="Sakarya O."/>
            <person name="Salamov A."/>
            <person name="Schaack S."/>
            <person name="Shapiro H."/>
            <person name="Shiga Y."/>
            <person name="Skalitzky C."/>
            <person name="Smith Z."/>
            <person name="Souvorov A."/>
            <person name="Sung W."/>
            <person name="Tang Z."/>
            <person name="Tsuchiya D."/>
            <person name="Tu H."/>
            <person name="Vos H."/>
            <person name="Wang M."/>
            <person name="Wolf Y.I."/>
            <person name="Yamagata H."/>
            <person name="Yamada T."/>
            <person name="Ye Y."/>
            <person name="Shaw J.R."/>
            <person name="Andrews J."/>
            <person name="Crease T.J."/>
            <person name="Tang H."/>
            <person name="Lucas S.M."/>
            <person name="Robertson H.M."/>
            <person name="Bork P."/>
            <person name="Koonin E.V."/>
            <person name="Zdobnov E.M."/>
            <person name="Grigoriev I.V."/>
            <person name="Lynch M."/>
            <person name="Boore J.L."/>
        </authorList>
    </citation>
    <scope>NUCLEOTIDE SEQUENCE [LARGE SCALE GENOMIC DNA]</scope>
</reference>
<name>E9H3Z4_DAPPU</name>
<evidence type="ECO:0000313" key="1">
    <source>
        <dbReference type="EMBL" id="EFX73629.1"/>
    </source>
</evidence>
<dbReference type="InParanoid" id="E9H3Z4"/>
<accession>E9H3Z4</accession>
<keyword evidence="2" id="KW-1185">Reference proteome</keyword>